<evidence type="ECO:0000256" key="4">
    <source>
        <dbReference type="ARBA" id="ARBA00046874"/>
    </source>
</evidence>
<dbReference type="GO" id="GO:0000917">
    <property type="term" value="P:division septum assembly"/>
    <property type="evidence" value="ECO:0007669"/>
    <property type="project" value="UniProtKB-KW"/>
</dbReference>
<dbReference type="AlphaFoldDB" id="A0A2T2WSF8"/>
<feature type="domain" description="Septum formation inhibitor MinC C-terminal" evidence="6">
    <location>
        <begin position="97"/>
        <end position="192"/>
    </location>
</feature>
<comment type="similarity">
    <text evidence="5">Belongs to the MinC family.</text>
</comment>
<dbReference type="InterPro" id="IPR036145">
    <property type="entry name" value="MinC_C_sf"/>
</dbReference>
<dbReference type="InterPro" id="IPR005526">
    <property type="entry name" value="Septum_form_inhib_MinC_C"/>
</dbReference>
<dbReference type="GO" id="GO:0000902">
    <property type="term" value="P:cell morphogenesis"/>
    <property type="evidence" value="ECO:0007669"/>
    <property type="project" value="InterPro"/>
</dbReference>
<protein>
    <recommendedName>
        <fullName evidence="5">Probable septum site-determining protein MinC</fullName>
    </recommendedName>
</protein>
<evidence type="ECO:0000256" key="3">
    <source>
        <dbReference type="ARBA" id="ARBA00023306"/>
    </source>
</evidence>
<dbReference type="GO" id="GO:1901891">
    <property type="term" value="P:regulation of cell septum assembly"/>
    <property type="evidence" value="ECO:0007669"/>
    <property type="project" value="InterPro"/>
</dbReference>
<comment type="function">
    <text evidence="5">Cell division inhibitor that blocks the formation of polar Z ring septums. Rapidly oscillates between the poles of the cell to destabilize FtsZ filaments that have formed before they mature into polar Z rings. Prevents FtsZ polymerization.</text>
</comment>
<proteinExistence type="inferred from homology"/>
<dbReference type="HAMAP" id="MF_00267">
    <property type="entry name" value="MinC"/>
    <property type="match status" value="1"/>
</dbReference>
<evidence type="ECO:0000256" key="1">
    <source>
        <dbReference type="ARBA" id="ARBA00022618"/>
    </source>
</evidence>
<comment type="subunit">
    <text evidence="4 5">Interacts with MinD and FtsZ.</text>
</comment>
<dbReference type="PANTHER" id="PTHR34108:SF1">
    <property type="entry name" value="SEPTUM SITE-DETERMINING PROTEIN MINC"/>
    <property type="match status" value="1"/>
</dbReference>
<evidence type="ECO:0000259" key="6">
    <source>
        <dbReference type="Pfam" id="PF03775"/>
    </source>
</evidence>
<sequence>MELKGDRRGLHLLATNCPDEAQLVDDLTSTLNTRQKFLGTAEIYLEVNLPLTASLFQSVSEAFSHFPHLILKGVVQSDPASVISLEEAKKPATAPLVVRHTIRSGQQILHPGDVIVIGDANPGSTIVAGGDVMVFGWLRGTVYAGQPQDRSHAIFALRFQPGQIKIGDVIALGDGHGEQPEYAHIDQGAVVVESWDDVRLPEIVTQEPKGRRSERKASHLSQ</sequence>
<reference evidence="7 8" key="1">
    <citation type="journal article" date="2014" name="BMC Genomics">
        <title>Comparison of environmental and isolate Sulfobacillus genomes reveals diverse carbon, sulfur, nitrogen, and hydrogen metabolisms.</title>
        <authorList>
            <person name="Justice N.B."/>
            <person name="Norman A."/>
            <person name="Brown C.T."/>
            <person name="Singh A."/>
            <person name="Thomas B.C."/>
            <person name="Banfield J.F."/>
        </authorList>
    </citation>
    <scope>NUCLEOTIDE SEQUENCE [LARGE SCALE GENOMIC DNA]</scope>
    <source>
        <strain evidence="7">AMDSBA1</strain>
    </source>
</reference>
<evidence type="ECO:0000313" key="7">
    <source>
        <dbReference type="EMBL" id="PSR25178.1"/>
    </source>
</evidence>
<accession>A0A2T2WSF8</accession>
<gene>
    <name evidence="5" type="primary">minC</name>
    <name evidence="7" type="ORF">C7B43_17425</name>
</gene>
<dbReference type="Gene3D" id="2.160.20.70">
    <property type="match status" value="1"/>
</dbReference>
<dbReference type="Proteomes" id="UP000242699">
    <property type="component" value="Unassembled WGS sequence"/>
</dbReference>
<comment type="caution">
    <text evidence="7">The sequence shown here is derived from an EMBL/GenBank/DDBJ whole genome shotgun (WGS) entry which is preliminary data.</text>
</comment>
<name>A0A2T2WSF8_9FIRM</name>
<keyword evidence="2 5" id="KW-0717">Septation</keyword>
<organism evidence="7 8">
    <name type="scientific">Sulfobacillus benefaciens</name>
    <dbReference type="NCBI Taxonomy" id="453960"/>
    <lineage>
        <taxon>Bacteria</taxon>
        <taxon>Bacillati</taxon>
        <taxon>Bacillota</taxon>
        <taxon>Clostridia</taxon>
        <taxon>Eubacteriales</taxon>
        <taxon>Clostridiales Family XVII. Incertae Sedis</taxon>
        <taxon>Sulfobacillus</taxon>
    </lineage>
</organism>
<evidence type="ECO:0000256" key="2">
    <source>
        <dbReference type="ARBA" id="ARBA00023210"/>
    </source>
</evidence>
<evidence type="ECO:0000313" key="8">
    <source>
        <dbReference type="Proteomes" id="UP000242699"/>
    </source>
</evidence>
<dbReference type="Pfam" id="PF03775">
    <property type="entry name" value="MinC_C"/>
    <property type="match status" value="1"/>
</dbReference>
<keyword evidence="3 5" id="KW-0131">Cell cycle</keyword>
<dbReference type="EMBL" id="PXYT01000059">
    <property type="protein sequence ID" value="PSR25178.1"/>
    <property type="molecule type" value="Genomic_DNA"/>
</dbReference>
<dbReference type="SUPFAM" id="SSF63848">
    <property type="entry name" value="Cell-division inhibitor MinC, C-terminal domain"/>
    <property type="match status" value="1"/>
</dbReference>
<dbReference type="PANTHER" id="PTHR34108">
    <property type="entry name" value="SEPTUM SITE-DETERMINING PROTEIN MINC"/>
    <property type="match status" value="1"/>
</dbReference>
<evidence type="ECO:0000256" key="5">
    <source>
        <dbReference type="HAMAP-Rule" id="MF_00267"/>
    </source>
</evidence>
<dbReference type="InterPro" id="IPR016098">
    <property type="entry name" value="CAP/MinC_C"/>
</dbReference>
<dbReference type="InterPro" id="IPR013033">
    <property type="entry name" value="MinC"/>
</dbReference>
<keyword evidence="1 5" id="KW-0132">Cell division</keyword>